<name>A0A8T0TMT1_PANVG</name>
<reference evidence="1" key="1">
    <citation type="submission" date="2020-05" db="EMBL/GenBank/DDBJ databases">
        <title>WGS assembly of Panicum virgatum.</title>
        <authorList>
            <person name="Lovell J.T."/>
            <person name="Jenkins J."/>
            <person name="Shu S."/>
            <person name="Juenger T.E."/>
            <person name="Schmutz J."/>
        </authorList>
    </citation>
    <scope>NUCLEOTIDE SEQUENCE</scope>
    <source>
        <strain evidence="1">AP13</strain>
    </source>
</reference>
<organism evidence="1 2">
    <name type="scientific">Panicum virgatum</name>
    <name type="common">Blackwell switchgrass</name>
    <dbReference type="NCBI Taxonomy" id="38727"/>
    <lineage>
        <taxon>Eukaryota</taxon>
        <taxon>Viridiplantae</taxon>
        <taxon>Streptophyta</taxon>
        <taxon>Embryophyta</taxon>
        <taxon>Tracheophyta</taxon>
        <taxon>Spermatophyta</taxon>
        <taxon>Magnoliopsida</taxon>
        <taxon>Liliopsida</taxon>
        <taxon>Poales</taxon>
        <taxon>Poaceae</taxon>
        <taxon>PACMAD clade</taxon>
        <taxon>Panicoideae</taxon>
        <taxon>Panicodae</taxon>
        <taxon>Paniceae</taxon>
        <taxon>Panicinae</taxon>
        <taxon>Panicum</taxon>
        <taxon>Panicum sect. Hiantes</taxon>
    </lineage>
</organism>
<evidence type="ECO:0000313" key="1">
    <source>
        <dbReference type="EMBL" id="KAG2610154.1"/>
    </source>
</evidence>
<keyword evidence="2" id="KW-1185">Reference proteome</keyword>
<proteinExistence type="predicted"/>
<gene>
    <name evidence="1" type="ORF">PVAP13_4KG200899</name>
</gene>
<comment type="caution">
    <text evidence="1">The sequence shown here is derived from an EMBL/GenBank/DDBJ whole genome shotgun (WGS) entry which is preliminary data.</text>
</comment>
<protein>
    <submittedName>
        <fullName evidence="1">Uncharacterized protein</fullName>
    </submittedName>
</protein>
<dbReference type="AlphaFoldDB" id="A0A8T0TMT1"/>
<evidence type="ECO:0000313" key="2">
    <source>
        <dbReference type="Proteomes" id="UP000823388"/>
    </source>
</evidence>
<accession>A0A8T0TMT1</accession>
<dbReference type="Proteomes" id="UP000823388">
    <property type="component" value="Chromosome 4K"/>
</dbReference>
<dbReference type="EMBL" id="CM029043">
    <property type="protein sequence ID" value="KAG2610154.1"/>
    <property type="molecule type" value="Genomic_DNA"/>
</dbReference>
<sequence>MPTAHGTRCLSLPPDATPTRLPLASPVAIAASRPLSTANLSLMHNLGRCLFLSSLLFTSAIIVQGVRCHSPTSKGHPSSKQSMMMRNAASLRHWTHAALYPRLLM</sequence>